<evidence type="ECO:0000256" key="1">
    <source>
        <dbReference type="SAM" id="MobiDB-lite"/>
    </source>
</evidence>
<feature type="compositionally biased region" description="Basic and acidic residues" evidence="1">
    <location>
        <begin position="37"/>
        <end position="48"/>
    </location>
</feature>
<dbReference type="Proteomes" id="UP001066276">
    <property type="component" value="Chromosome 6"/>
</dbReference>
<comment type="caution">
    <text evidence="2">The sequence shown here is derived from an EMBL/GenBank/DDBJ whole genome shotgun (WGS) entry which is preliminary data.</text>
</comment>
<accession>A0AAV7QLQ2</accession>
<organism evidence="2 3">
    <name type="scientific">Pleurodeles waltl</name>
    <name type="common">Iberian ribbed newt</name>
    <dbReference type="NCBI Taxonomy" id="8319"/>
    <lineage>
        <taxon>Eukaryota</taxon>
        <taxon>Metazoa</taxon>
        <taxon>Chordata</taxon>
        <taxon>Craniata</taxon>
        <taxon>Vertebrata</taxon>
        <taxon>Euteleostomi</taxon>
        <taxon>Amphibia</taxon>
        <taxon>Batrachia</taxon>
        <taxon>Caudata</taxon>
        <taxon>Salamandroidea</taxon>
        <taxon>Salamandridae</taxon>
        <taxon>Pleurodelinae</taxon>
        <taxon>Pleurodeles</taxon>
    </lineage>
</organism>
<reference evidence="2" key="1">
    <citation type="journal article" date="2022" name="bioRxiv">
        <title>Sequencing and chromosome-scale assembly of the giantPleurodeles waltlgenome.</title>
        <authorList>
            <person name="Brown T."/>
            <person name="Elewa A."/>
            <person name="Iarovenko S."/>
            <person name="Subramanian E."/>
            <person name="Araus A.J."/>
            <person name="Petzold A."/>
            <person name="Susuki M."/>
            <person name="Suzuki K.-i.T."/>
            <person name="Hayashi T."/>
            <person name="Toyoda A."/>
            <person name="Oliveira C."/>
            <person name="Osipova E."/>
            <person name="Leigh N.D."/>
            <person name="Simon A."/>
            <person name="Yun M.H."/>
        </authorList>
    </citation>
    <scope>NUCLEOTIDE SEQUENCE</scope>
    <source>
        <strain evidence="2">20211129_DDA</strain>
        <tissue evidence="2">Liver</tissue>
    </source>
</reference>
<protein>
    <submittedName>
        <fullName evidence="2">Uncharacterized protein</fullName>
    </submittedName>
</protein>
<name>A0AAV7QLQ2_PLEWA</name>
<dbReference type="AlphaFoldDB" id="A0AAV7QLQ2"/>
<evidence type="ECO:0000313" key="2">
    <source>
        <dbReference type="EMBL" id="KAJ1139220.1"/>
    </source>
</evidence>
<proteinExistence type="predicted"/>
<dbReference type="EMBL" id="JANPWB010000010">
    <property type="protein sequence ID" value="KAJ1139220.1"/>
    <property type="molecule type" value="Genomic_DNA"/>
</dbReference>
<evidence type="ECO:0000313" key="3">
    <source>
        <dbReference type="Proteomes" id="UP001066276"/>
    </source>
</evidence>
<keyword evidence="3" id="KW-1185">Reference proteome</keyword>
<sequence length="146" mass="16456">MRGTCGWVKGRWPCWGPCAGTAQRSRRLEGGSPRNPPGRERETREERQPASGRPNKWGLLQNPLRWERAEQAIAKSFEPSVGPRSCNSINVYPPSLTVDQVPEPERWRTHHRDTVPRIHDPGDPERVAIQRNPGRAELAPGFSPPS</sequence>
<gene>
    <name evidence="2" type="ORF">NDU88_005595</name>
</gene>
<feature type="region of interest" description="Disordered" evidence="1">
    <location>
        <begin position="102"/>
        <end position="146"/>
    </location>
</feature>
<feature type="compositionally biased region" description="Basic and acidic residues" evidence="1">
    <location>
        <begin position="103"/>
        <end position="128"/>
    </location>
</feature>
<feature type="region of interest" description="Disordered" evidence="1">
    <location>
        <begin position="19"/>
        <end position="59"/>
    </location>
</feature>